<dbReference type="Proteomes" id="UP000800096">
    <property type="component" value="Unassembled WGS sequence"/>
</dbReference>
<gene>
    <name evidence="1" type="ORF">BDU57DRAFT_509246</name>
</gene>
<organism evidence="1 2">
    <name type="scientific">Ampelomyces quisqualis</name>
    <name type="common">Powdery mildew agent</name>
    <dbReference type="NCBI Taxonomy" id="50730"/>
    <lineage>
        <taxon>Eukaryota</taxon>
        <taxon>Fungi</taxon>
        <taxon>Dikarya</taxon>
        <taxon>Ascomycota</taxon>
        <taxon>Pezizomycotina</taxon>
        <taxon>Dothideomycetes</taxon>
        <taxon>Pleosporomycetidae</taxon>
        <taxon>Pleosporales</taxon>
        <taxon>Pleosporineae</taxon>
        <taxon>Phaeosphaeriaceae</taxon>
        <taxon>Ampelomyces</taxon>
    </lineage>
</organism>
<dbReference type="EMBL" id="ML979132">
    <property type="protein sequence ID" value="KAF1920808.1"/>
    <property type="molecule type" value="Genomic_DNA"/>
</dbReference>
<keyword evidence="2" id="KW-1185">Reference proteome</keyword>
<sequence>MSAWPNVTGCANAGGRSVLAARFGDIMLTTIRILSARQTTSTNFSISSRHVLLTNGGLCSRRSNSGCRRDVFPGGKHPIDGKFFHKYPDQEYRHRPNRATLPFVLIEQLPRRWWQMHSYGELCYSPFTLGVQNSCLCPPTPTPTSPLPESPRQYVQYAAV</sequence>
<reference evidence="1" key="1">
    <citation type="journal article" date="2020" name="Stud. Mycol.">
        <title>101 Dothideomycetes genomes: a test case for predicting lifestyles and emergence of pathogens.</title>
        <authorList>
            <person name="Haridas S."/>
            <person name="Albert R."/>
            <person name="Binder M."/>
            <person name="Bloem J."/>
            <person name="Labutti K."/>
            <person name="Salamov A."/>
            <person name="Andreopoulos B."/>
            <person name="Baker S."/>
            <person name="Barry K."/>
            <person name="Bills G."/>
            <person name="Bluhm B."/>
            <person name="Cannon C."/>
            <person name="Castanera R."/>
            <person name="Culley D."/>
            <person name="Daum C."/>
            <person name="Ezra D."/>
            <person name="Gonzalez J."/>
            <person name="Henrissat B."/>
            <person name="Kuo A."/>
            <person name="Liang C."/>
            <person name="Lipzen A."/>
            <person name="Lutzoni F."/>
            <person name="Magnuson J."/>
            <person name="Mondo S."/>
            <person name="Nolan M."/>
            <person name="Ohm R."/>
            <person name="Pangilinan J."/>
            <person name="Park H.-J."/>
            <person name="Ramirez L."/>
            <person name="Alfaro M."/>
            <person name="Sun H."/>
            <person name="Tritt A."/>
            <person name="Yoshinaga Y."/>
            <person name="Zwiers L.-H."/>
            <person name="Turgeon B."/>
            <person name="Goodwin S."/>
            <person name="Spatafora J."/>
            <person name="Crous P."/>
            <person name="Grigoriev I."/>
        </authorList>
    </citation>
    <scope>NUCLEOTIDE SEQUENCE</scope>
    <source>
        <strain evidence="1">HMLAC05119</strain>
    </source>
</reference>
<name>A0A6A5R110_AMPQU</name>
<dbReference type="AlphaFoldDB" id="A0A6A5R110"/>
<evidence type="ECO:0000313" key="1">
    <source>
        <dbReference type="EMBL" id="KAF1920808.1"/>
    </source>
</evidence>
<evidence type="ECO:0000313" key="2">
    <source>
        <dbReference type="Proteomes" id="UP000800096"/>
    </source>
</evidence>
<accession>A0A6A5R110</accession>
<proteinExistence type="predicted"/>
<protein>
    <submittedName>
        <fullName evidence="1">Uncharacterized protein</fullName>
    </submittedName>
</protein>